<organism evidence="11 12">
    <name type="scientific">Echria macrotheca</name>
    <dbReference type="NCBI Taxonomy" id="438768"/>
    <lineage>
        <taxon>Eukaryota</taxon>
        <taxon>Fungi</taxon>
        <taxon>Dikarya</taxon>
        <taxon>Ascomycota</taxon>
        <taxon>Pezizomycotina</taxon>
        <taxon>Sordariomycetes</taxon>
        <taxon>Sordariomycetidae</taxon>
        <taxon>Sordariales</taxon>
        <taxon>Schizotheciaceae</taxon>
        <taxon>Echria</taxon>
    </lineage>
</organism>
<comment type="function">
    <text evidence="9">Component of the Mediator complex, a coactivator involved in the regulated transcription of nearly all RNA polymerase II-dependent genes. Mediator functions as a bridge to convey information from gene-specific regulatory proteins to the basal RNA polymerase II transcription machinery. Mediator is recruited to promoters by direct interactions with regulatory proteins and serves as a scaffold for the assembly of a functional preinitiation complex with RNA polymerase II and the general transcription factors.</text>
</comment>
<keyword evidence="12" id="KW-1185">Reference proteome</keyword>
<sequence length="329" mass="36086">MSFHPQTPQSPSQLSPSTSDLMTSMNSSMTASTTTTLPTPAHSVNGSSIPSDMAQDVIMEDTPKKRKRPTDDVGERDQKKVHIEDRRLGINNIHLDVGPKYLLCRTPHPPSRPSISQDLFAAYNLTGIAAEVARVLPNGEKNAIRKTYKGHIKKLGVQGHWDSVKEDWQRQDSLLNLAKFPDEEWGVHFLRGKDVRDGIPQHILSRLPRAATMSFGPIPKNAWDSSVLGDFNLNSRGDKNPSSARPTAPNTPLPSVATAGAPRPKTALTAAQEAARPKRSLKQRSYGDASYEGYGEGFPDDDVGGYSTGGDDERRKRRKKVLADGFDPD</sequence>
<evidence type="ECO:0000256" key="1">
    <source>
        <dbReference type="ARBA" id="ARBA00004123"/>
    </source>
</evidence>
<protein>
    <recommendedName>
        <fullName evidence="3 9">Mediator of RNA polymerase II transcription subunit 19</fullName>
    </recommendedName>
    <alternativeName>
        <fullName evidence="8 9">Mediator complex subunit 19</fullName>
    </alternativeName>
</protein>
<keyword evidence="4 9" id="KW-0805">Transcription regulation</keyword>
<keyword evidence="7 9" id="KW-0539">Nucleus</keyword>
<dbReference type="InterPro" id="IPR013942">
    <property type="entry name" value="Mediator_Med19_fun"/>
</dbReference>
<proteinExistence type="inferred from homology"/>
<gene>
    <name evidence="9" type="primary">MED19</name>
    <name evidence="11" type="ORF">QBC47DRAFT_12434</name>
</gene>
<dbReference type="Proteomes" id="UP001239445">
    <property type="component" value="Unassembled WGS sequence"/>
</dbReference>
<dbReference type="GO" id="GO:0006357">
    <property type="term" value="P:regulation of transcription by RNA polymerase II"/>
    <property type="evidence" value="ECO:0007669"/>
    <property type="project" value="InterPro"/>
</dbReference>
<comment type="subunit">
    <text evidence="9">Component of the Mediator complex.</text>
</comment>
<name>A0AAJ0BPN1_9PEZI</name>
<evidence type="ECO:0000256" key="10">
    <source>
        <dbReference type="SAM" id="MobiDB-lite"/>
    </source>
</evidence>
<comment type="subcellular location">
    <subcellularLocation>
        <location evidence="1 9">Nucleus</location>
    </subcellularLocation>
</comment>
<evidence type="ECO:0000256" key="9">
    <source>
        <dbReference type="RuleBase" id="RU364151"/>
    </source>
</evidence>
<feature type="region of interest" description="Disordered" evidence="10">
    <location>
        <begin position="1"/>
        <end position="79"/>
    </location>
</feature>
<feature type="compositionally biased region" description="Low complexity" evidence="10">
    <location>
        <begin position="1"/>
        <end position="41"/>
    </location>
</feature>
<evidence type="ECO:0000256" key="5">
    <source>
        <dbReference type="ARBA" id="ARBA00023159"/>
    </source>
</evidence>
<dbReference type="Pfam" id="PF08633">
    <property type="entry name" value="Rox3"/>
    <property type="match status" value="1"/>
</dbReference>
<dbReference type="AlphaFoldDB" id="A0AAJ0BPN1"/>
<dbReference type="GO" id="GO:0016592">
    <property type="term" value="C:mediator complex"/>
    <property type="evidence" value="ECO:0007669"/>
    <property type="project" value="InterPro"/>
</dbReference>
<feature type="compositionally biased region" description="Polar residues" evidence="10">
    <location>
        <begin position="234"/>
        <end position="250"/>
    </location>
</feature>
<evidence type="ECO:0000313" key="12">
    <source>
        <dbReference type="Proteomes" id="UP001239445"/>
    </source>
</evidence>
<evidence type="ECO:0000256" key="8">
    <source>
        <dbReference type="ARBA" id="ARBA00032018"/>
    </source>
</evidence>
<feature type="region of interest" description="Disordered" evidence="10">
    <location>
        <begin position="234"/>
        <end position="329"/>
    </location>
</feature>
<keyword evidence="5 9" id="KW-0010">Activator</keyword>
<reference evidence="11" key="1">
    <citation type="submission" date="2023-06" db="EMBL/GenBank/DDBJ databases">
        <title>Genome-scale phylogeny and comparative genomics of the fungal order Sordariales.</title>
        <authorList>
            <consortium name="Lawrence Berkeley National Laboratory"/>
            <person name="Hensen N."/>
            <person name="Bonometti L."/>
            <person name="Westerberg I."/>
            <person name="Brannstrom I.O."/>
            <person name="Guillou S."/>
            <person name="Cros-Aarteil S."/>
            <person name="Calhoun S."/>
            <person name="Haridas S."/>
            <person name="Kuo A."/>
            <person name="Mondo S."/>
            <person name="Pangilinan J."/>
            <person name="Riley R."/>
            <person name="Labutti K."/>
            <person name="Andreopoulos B."/>
            <person name="Lipzen A."/>
            <person name="Chen C."/>
            <person name="Yanf M."/>
            <person name="Daum C."/>
            <person name="Ng V."/>
            <person name="Clum A."/>
            <person name="Steindorff A."/>
            <person name="Ohm R."/>
            <person name="Martin F."/>
            <person name="Silar P."/>
            <person name="Natvig D."/>
            <person name="Lalanne C."/>
            <person name="Gautier V."/>
            <person name="Ament-Velasquez S.L."/>
            <person name="Kruys A."/>
            <person name="Hutchinson M.I."/>
            <person name="Powell A.J."/>
            <person name="Barry K."/>
            <person name="Miller A.N."/>
            <person name="Grigoriev I.V."/>
            <person name="Debuchy R."/>
            <person name="Gladieux P."/>
            <person name="Thoren M.H."/>
            <person name="Johannesson H."/>
        </authorList>
    </citation>
    <scope>NUCLEOTIDE SEQUENCE</scope>
    <source>
        <strain evidence="11">PSN4</strain>
    </source>
</reference>
<evidence type="ECO:0000256" key="6">
    <source>
        <dbReference type="ARBA" id="ARBA00023163"/>
    </source>
</evidence>
<accession>A0AAJ0BPN1</accession>
<keyword evidence="6 9" id="KW-0804">Transcription</keyword>
<evidence type="ECO:0000256" key="7">
    <source>
        <dbReference type="ARBA" id="ARBA00023242"/>
    </source>
</evidence>
<evidence type="ECO:0000256" key="2">
    <source>
        <dbReference type="ARBA" id="ARBA00009259"/>
    </source>
</evidence>
<evidence type="ECO:0000313" key="11">
    <source>
        <dbReference type="EMBL" id="KAK1760702.1"/>
    </source>
</evidence>
<evidence type="ECO:0000256" key="3">
    <source>
        <dbReference type="ARBA" id="ARBA00019615"/>
    </source>
</evidence>
<feature type="compositionally biased region" description="Basic and acidic residues" evidence="10">
    <location>
        <begin position="69"/>
        <end position="79"/>
    </location>
</feature>
<dbReference type="EMBL" id="MU839827">
    <property type="protein sequence ID" value="KAK1760702.1"/>
    <property type="molecule type" value="Genomic_DNA"/>
</dbReference>
<dbReference type="GO" id="GO:0003712">
    <property type="term" value="F:transcription coregulator activity"/>
    <property type="evidence" value="ECO:0007669"/>
    <property type="project" value="InterPro"/>
</dbReference>
<comment type="caution">
    <text evidence="11">The sequence shown here is derived from an EMBL/GenBank/DDBJ whole genome shotgun (WGS) entry which is preliminary data.</text>
</comment>
<evidence type="ECO:0000256" key="4">
    <source>
        <dbReference type="ARBA" id="ARBA00023015"/>
    </source>
</evidence>
<comment type="similarity">
    <text evidence="2 9">Belongs to the Mediator complex subunit 19 family.</text>
</comment>